<dbReference type="EMBL" id="JACIJK010000004">
    <property type="protein sequence ID" value="MBB5714794.1"/>
    <property type="molecule type" value="Genomic_DNA"/>
</dbReference>
<comment type="caution">
    <text evidence="1">The sequence shown here is derived from an EMBL/GenBank/DDBJ whole genome shotgun (WGS) entry which is preliminary data.</text>
</comment>
<proteinExistence type="predicted"/>
<keyword evidence="2" id="KW-1185">Reference proteome</keyword>
<dbReference type="PROSITE" id="PS51257">
    <property type="entry name" value="PROKAR_LIPOPROTEIN"/>
    <property type="match status" value="1"/>
</dbReference>
<protein>
    <submittedName>
        <fullName evidence="1">Uncharacterized protein</fullName>
    </submittedName>
</protein>
<dbReference type="Proteomes" id="UP000546200">
    <property type="component" value="Unassembled WGS sequence"/>
</dbReference>
<organism evidence="1 2">
    <name type="scientific">Sphingomonas aerophila</name>
    <dbReference type="NCBI Taxonomy" id="1344948"/>
    <lineage>
        <taxon>Bacteria</taxon>
        <taxon>Pseudomonadati</taxon>
        <taxon>Pseudomonadota</taxon>
        <taxon>Alphaproteobacteria</taxon>
        <taxon>Sphingomonadales</taxon>
        <taxon>Sphingomonadaceae</taxon>
        <taxon>Sphingomonas</taxon>
    </lineage>
</organism>
<sequence length="179" mass="19827">MRPHSFWWFIGLVALTSCADSAQREAERVLAGTGIERCLAAAHWTRAKRVGAYVEELELGSYFNALDEPPESRPRGVESDFDARLVGHAQMVLGGFLVKYAKDYREAGSPRTATSEALRRSGFDGRLLSGSTTGPGGWIRGEAEGWLSRETDLSCGSDQHNGRFFIIKDFRPAFRVSVR</sequence>
<accession>A0A7W9BD76</accession>
<gene>
    <name evidence="1" type="ORF">FHS94_001630</name>
</gene>
<evidence type="ECO:0000313" key="2">
    <source>
        <dbReference type="Proteomes" id="UP000546200"/>
    </source>
</evidence>
<dbReference type="AlphaFoldDB" id="A0A7W9BD76"/>
<reference evidence="1 2" key="1">
    <citation type="submission" date="2020-08" db="EMBL/GenBank/DDBJ databases">
        <title>Genomic Encyclopedia of Type Strains, Phase IV (KMG-IV): sequencing the most valuable type-strain genomes for metagenomic binning, comparative biology and taxonomic classification.</title>
        <authorList>
            <person name="Goeker M."/>
        </authorList>
    </citation>
    <scope>NUCLEOTIDE SEQUENCE [LARGE SCALE GENOMIC DNA]</scope>
    <source>
        <strain evidence="1 2">DSM 100044</strain>
    </source>
</reference>
<evidence type="ECO:0000313" key="1">
    <source>
        <dbReference type="EMBL" id="MBB5714794.1"/>
    </source>
</evidence>
<name>A0A7W9BD76_9SPHN</name>